<reference evidence="1 2" key="2">
    <citation type="journal article" date="2021" name="Syst. Appl. Microbiol.">
        <title>Phylogenetic classification of ten novel species belonging to the genus Bifidobacterium comprising B. phasiani sp. nov., B. pongonis sp. nov., B. saguinibicoloris sp. nov., B. colobi sp. nov., B. simiiventris sp. nov., B. santillanense sp. nov., B. miconis sp. nov., B. amazonense sp. nov., B. pluvialisilvae sp. nov., and B. miconisargentati sp. nov.</title>
        <authorList>
            <person name="Lugli G.A."/>
            <person name="Calvete-Torre I."/>
            <person name="Alessandri G."/>
            <person name="Milani C."/>
            <person name="Turroni F."/>
            <person name="Laiolo P."/>
            <person name="Ossiprandi M.C."/>
            <person name="Margolles A."/>
            <person name="Ruiz L."/>
            <person name="Ventura M."/>
        </authorList>
    </citation>
    <scope>NUCLEOTIDE SEQUENCE [LARGE SCALE GENOMIC DNA]</scope>
    <source>
        <strain evidence="1 2">MA1</strain>
    </source>
</reference>
<dbReference type="EMBL" id="JAFEJT020000003">
    <property type="protein sequence ID" value="MCH9274963.1"/>
    <property type="molecule type" value="Genomic_DNA"/>
</dbReference>
<keyword evidence="2" id="KW-1185">Reference proteome</keyword>
<evidence type="ECO:0000313" key="1">
    <source>
        <dbReference type="EMBL" id="MCH9274963.1"/>
    </source>
</evidence>
<protein>
    <submittedName>
        <fullName evidence="1">Uncharacterized protein</fullName>
    </submittedName>
</protein>
<sequence>MMFVPVDEQRFGTLRADQVSPKMGKDGAQKITRDGVSQWVVTVLRSVPGRSTKPIRITVASPVCPDLTQGAEVAVENLVAMDYSFVNTEGETIHGVAFFADAVTEVR</sequence>
<evidence type="ECO:0000313" key="2">
    <source>
        <dbReference type="Proteomes" id="UP000710815"/>
    </source>
</evidence>
<reference evidence="1 2" key="1">
    <citation type="journal article" date="2021" name="Environ. Microbiol.">
        <title>Genetic insights into the dark matter of the mammalian gut microbiota through targeted genome reconstruction.</title>
        <authorList>
            <person name="Lugli G.A."/>
            <person name="Alessandri G."/>
            <person name="Milani C."/>
            <person name="Viappiani A."/>
            <person name="Fontana F."/>
            <person name="Tarracchini C."/>
            <person name="Mancabelli L."/>
            <person name="Argentini C."/>
            <person name="Ruiz L."/>
            <person name="Margolles A."/>
            <person name="van Sinderen D."/>
            <person name="Turroni F."/>
            <person name="Ventura M."/>
        </authorList>
    </citation>
    <scope>NUCLEOTIDE SEQUENCE [LARGE SCALE GENOMIC DNA]</scope>
    <source>
        <strain evidence="1 2">MA1</strain>
    </source>
</reference>
<dbReference type="Proteomes" id="UP000710815">
    <property type="component" value="Unassembled WGS sequence"/>
</dbReference>
<accession>A0ABS9VSA6</accession>
<dbReference type="RefSeq" id="WP_241512792.1">
    <property type="nucleotide sequence ID" value="NZ_JAFEJT020000003.1"/>
</dbReference>
<proteinExistence type="predicted"/>
<gene>
    <name evidence="1" type="ORF">JS533_001495</name>
</gene>
<organism evidence="1 2">
    <name type="scientific">Bifidobacterium amazonense</name>
    <dbReference type="NCBI Taxonomy" id="2809027"/>
    <lineage>
        <taxon>Bacteria</taxon>
        <taxon>Bacillati</taxon>
        <taxon>Actinomycetota</taxon>
        <taxon>Actinomycetes</taxon>
        <taxon>Bifidobacteriales</taxon>
        <taxon>Bifidobacteriaceae</taxon>
        <taxon>Bifidobacterium</taxon>
    </lineage>
</organism>
<comment type="caution">
    <text evidence="1">The sequence shown here is derived from an EMBL/GenBank/DDBJ whole genome shotgun (WGS) entry which is preliminary data.</text>
</comment>
<name>A0ABS9VSA6_9BIFI</name>